<keyword evidence="5" id="KW-1133">Transmembrane helix</keyword>
<accession>A0AAP0KDY3</accession>
<dbReference type="GO" id="GO:0016757">
    <property type="term" value="F:glycosyltransferase activity"/>
    <property type="evidence" value="ECO:0007669"/>
    <property type="project" value="UniProtKB-KW"/>
</dbReference>
<keyword evidence="4" id="KW-0812">Transmembrane</keyword>
<keyword evidence="2" id="KW-0328">Glycosyltransferase</keyword>
<keyword evidence="6" id="KW-0333">Golgi apparatus</keyword>
<name>A0AAP0KDY3_9MAGN</name>
<comment type="subcellular location">
    <subcellularLocation>
        <location evidence="1">Golgi apparatus membrane</location>
    </subcellularLocation>
</comment>
<proteinExistence type="predicted"/>
<evidence type="ECO:0000313" key="9">
    <source>
        <dbReference type="Proteomes" id="UP001420932"/>
    </source>
</evidence>
<organism evidence="8 9">
    <name type="scientific">Stephania yunnanensis</name>
    <dbReference type="NCBI Taxonomy" id="152371"/>
    <lineage>
        <taxon>Eukaryota</taxon>
        <taxon>Viridiplantae</taxon>
        <taxon>Streptophyta</taxon>
        <taxon>Embryophyta</taxon>
        <taxon>Tracheophyta</taxon>
        <taxon>Spermatophyta</taxon>
        <taxon>Magnoliopsida</taxon>
        <taxon>Ranunculales</taxon>
        <taxon>Menispermaceae</taxon>
        <taxon>Menispermoideae</taxon>
        <taxon>Cissampelideae</taxon>
        <taxon>Stephania</taxon>
    </lineage>
</organism>
<evidence type="ECO:0000256" key="7">
    <source>
        <dbReference type="ARBA" id="ARBA00023136"/>
    </source>
</evidence>
<reference evidence="8 9" key="1">
    <citation type="submission" date="2024-01" db="EMBL/GenBank/DDBJ databases">
        <title>Genome assemblies of Stephania.</title>
        <authorList>
            <person name="Yang L."/>
        </authorList>
    </citation>
    <scope>NUCLEOTIDE SEQUENCE [LARGE SCALE GENOMIC DNA]</scope>
    <source>
        <strain evidence="8">YNDBR</strain>
        <tissue evidence="8">Leaf</tissue>
    </source>
</reference>
<evidence type="ECO:0000256" key="4">
    <source>
        <dbReference type="ARBA" id="ARBA00022692"/>
    </source>
</evidence>
<dbReference type="AlphaFoldDB" id="A0AAP0KDY3"/>
<dbReference type="PANTHER" id="PTHR32044">
    <property type="entry name" value="GLUCOMANNAN 4-BETA-MANNOSYLTRANSFERASE 9"/>
    <property type="match status" value="1"/>
</dbReference>
<gene>
    <name evidence="8" type="ORF">Syun_009165</name>
</gene>
<dbReference type="PANTHER" id="PTHR32044:SF80">
    <property type="entry name" value="XYLOGLUCAN GLYCOSYLTRANSFERASE 2-RELATED"/>
    <property type="match status" value="1"/>
</dbReference>
<dbReference type="Proteomes" id="UP001420932">
    <property type="component" value="Unassembled WGS sequence"/>
</dbReference>
<evidence type="ECO:0000256" key="6">
    <source>
        <dbReference type="ARBA" id="ARBA00023034"/>
    </source>
</evidence>
<comment type="caution">
    <text evidence="8">The sequence shown here is derived from an EMBL/GenBank/DDBJ whole genome shotgun (WGS) entry which is preliminary data.</text>
</comment>
<evidence type="ECO:0000256" key="5">
    <source>
        <dbReference type="ARBA" id="ARBA00022989"/>
    </source>
</evidence>
<evidence type="ECO:0000256" key="2">
    <source>
        <dbReference type="ARBA" id="ARBA00022676"/>
    </source>
</evidence>
<keyword evidence="3" id="KW-0808">Transferase</keyword>
<evidence type="ECO:0000256" key="3">
    <source>
        <dbReference type="ARBA" id="ARBA00022679"/>
    </source>
</evidence>
<protein>
    <submittedName>
        <fullName evidence="8">Uncharacterized protein</fullName>
    </submittedName>
</protein>
<dbReference type="EMBL" id="JBBNAF010000004">
    <property type="protein sequence ID" value="KAK9150856.1"/>
    <property type="molecule type" value="Genomic_DNA"/>
</dbReference>
<sequence length="319" mass="36253">MALVGSDLCVFGFCVSSTAHQLCNACLEAIQQICNSNPITIGNLRKSSAFLELCRIECYSHEEMQKFTAKIVDMMKQEKLYASQGGPIILSQGNDDLALVKSRWAFVNKDENPADKVAEYKLSRNRWWLERTTVEDMDIDVRAYLGGWKFIYQNDVKLLKCINHLSTDPNCLENLQRADAIKHLIPNLELQEGLFISQIHLETLEWICSWALFSSLFGSGLLGRNPVNMHYHRLLSSDGESEAMMYLEMHVKTQGTGYGIKLQVKLNNESLRKQQSNYISGALPRNQDELVLPRDCSLNTIPAPLKNPNFVREFEKSKA</sequence>
<evidence type="ECO:0000256" key="1">
    <source>
        <dbReference type="ARBA" id="ARBA00004394"/>
    </source>
</evidence>
<evidence type="ECO:0000313" key="8">
    <source>
        <dbReference type="EMBL" id="KAK9150856.1"/>
    </source>
</evidence>
<keyword evidence="7" id="KW-0472">Membrane</keyword>
<keyword evidence="9" id="KW-1185">Reference proteome</keyword>
<dbReference type="GO" id="GO:0000139">
    <property type="term" value="C:Golgi membrane"/>
    <property type="evidence" value="ECO:0007669"/>
    <property type="project" value="UniProtKB-SubCell"/>
</dbReference>